<reference evidence="2 3" key="1">
    <citation type="submission" date="2019-03" db="EMBL/GenBank/DDBJ databases">
        <title>Single cell metagenomics reveals metabolic interactions within the superorganism composed of flagellate Streblomastix strix and complex community of Bacteroidetes bacteria on its surface.</title>
        <authorList>
            <person name="Treitli S.C."/>
            <person name="Kolisko M."/>
            <person name="Husnik F."/>
            <person name="Keeling P."/>
            <person name="Hampl V."/>
        </authorList>
    </citation>
    <scope>NUCLEOTIDE SEQUENCE [LARGE SCALE GENOMIC DNA]</scope>
    <source>
        <strain evidence="2">ST1C</strain>
    </source>
</reference>
<dbReference type="EMBL" id="SNRW01017020">
    <property type="protein sequence ID" value="KAA6368763.1"/>
    <property type="molecule type" value="Genomic_DNA"/>
</dbReference>
<evidence type="ECO:0000256" key="1">
    <source>
        <dbReference type="SAM" id="MobiDB-lite"/>
    </source>
</evidence>
<evidence type="ECO:0000313" key="3">
    <source>
        <dbReference type="Proteomes" id="UP000324800"/>
    </source>
</evidence>
<dbReference type="AlphaFoldDB" id="A0A5J4UF53"/>
<proteinExistence type="predicted"/>
<organism evidence="2 3">
    <name type="scientific">Streblomastix strix</name>
    <dbReference type="NCBI Taxonomy" id="222440"/>
    <lineage>
        <taxon>Eukaryota</taxon>
        <taxon>Metamonada</taxon>
        <taxon>Preaxostyla</taxon>
        <taxon>Oxymonadida</taxon>
        <taxon>Streblomastigidae</taxon>
        <taxon>Streblomastix</taxon>
    </lineage>
</organism>
<feature type="non-terminal residue" evidence="2">
    <location>
        <position position="1"/>
    </location>
</feature>
<gene>
    <name evidence="2" type="ORF">EZS28_035710</name>
</gene>
<name>A0A5J4UF53_9EUKA</name>
<comment type="caution">
    <text evidence="2">The sequence shown here is derived from an EMBL/GenBank/DDBJ whole genome shotgun (WGS) entry which is preliminary data.</text>
</comment>
<sequence length="173" mass="19847">ADIEPNIPNIAQELWGISHTEKYVQAGDLRKAIRAVMQSADTIGCKLIGSPNTLTQPPRSDSTMKRIITLKPEKYMARSKKSSKMRKTKNKRERYQRRQNMRDPKSNSEYQIMTPTKVVEDKKAQQDAAKAENITLLLDPFNFGRINKQSKSSLSLQEVVYNQRNIDNPPEEI</sequence>
<evidence type="ECO:0000313" key="2">
    <source>
        <dbReference type="EMBL" id="KAA6368763.1"/>
    </source>
</evidence>
<accession>A0A5J4UF53</accession>
<protein>
    <submittedName>
        <fullName evidence="2">Uncharacterized protein</fullName>
    </submittedName>
</protein>
<dbReference type="Proteomes" id="UP000324800">
    <property type="component" value="Unassembled WGS sequence"/>
</dbReference>
<feature type="region of interest" description="Disordered" evidence="1">
    <location>
        <begin position="76"/>
        <end position="108"/>
    </location>
</feature>
<feature type="compositionally biased region" description="Basic residues" evidence="1">
    <location>
        <begin position="77"/>
        <end position="99"/>
    </location>
</feature>